<evidence type="ECO:0000313" key="1">
    <source>
        <dbReference type="EMBL" id="CAI74174.1"/>
    </source>
</evidence>
<keyword evidence="2" id="KW-1185">Reference proteome</keyword>
<name>Q4UFE2_THEAN</name>
<accession>Q4UFE2</accession>
<dbReference type="KEGG" id="tan:TA15240"/>
<dbReference type="Proteomes" id="UP000001950">
    <property type="component" value="Chromosome 2"/>
</dbReference>
<organism evidence="1 2">
    <name type="scientific">Theileria annulata</name>
    <dbReference type="NCBI Taxonomy" id="5874"/>
    <lineage>
        <taxon>Eukaryota</taxon>
        <taxon>Sar</taxon>
        <taxon>Alveolata</taxon>
        <taxon>Apicomplexa</taxon>
        <taxon>Aconoidasida</taxon>
        <taxon>Piroplasmida</taxon>
        <taxon>Theileriidae</taxon>
        <taxon>Theileria</taxon>
    </lineage>
</organism>
<dbReference type="VEuPathDB" id="PiroplasmaDB:TA15240"/>
<protein>
    <submittedName>
        <fullName evidence="1">Uncharacterized protein</fullName>
    </submittedName>
</protein>
<dbReference type="InParanoid" id="Q4UFE2"/>
<gene>
    <name evidence="1" type="ORF">TA15240</name>
</gene>
<evidence type="ECO:0000313" key="2">
    <source>
        <dbReference type="Proteomes" id="UP000001950"/>
    </source>
</evidence>
<dbReference type="AlphaFoldDB" id="Q4UFE2"/>
<reference evidence="1 2" key="1">
    <citation type="journal article" date="2005" name="Science">
        <title>Genome of the host-cell transforming parasite Theileria annulata compared with T. parva.</title>
        <authorList>
            <person name="Pain A."/>
            <person name="Renauld H."/>
            <person name="Berriman M."/>
            <person name="Murphy L."/>
            <person name="Yeats C.A."/>
            <person name="Weir W."/>
            <person name="Kerhornou A."/>
            <person name="Aslett M."/>
            <person name="Bishop R."/>
            <person name="Bouchier C."/>
            <person name="Cochet M."/>
            <person name="Coulson R.M.R."/>
            <person name="Cronin A."/>
            <person name="de Villiers E.P."/>
            <person name="Fraser A."/>
            <person name="Fosker N."/>
            <person name="Gardner M."/>
            <person name="Goble A."/>
            <person name="Griffiths-Jones S."/>
            <person name="Harris D.E."/>
            <person name="Katzer F."/>
            <person name="Larke N."/>
            <person name="Lord A."/>
            <person name="Maser P."/>
            <person name="McKellar S."/>
            <person name="Mooney P."/>
            <person name="Morton F."/>
            <person name="Nene V."/>
            <person name="O'Neil S."/>
            <person name="Price C."/>
            <person name="Quail M.A."/>
            <person name="Rabbinowitsch E."/>
            <person name="Rawlings N.D."/>
            <person name="Rutter S."/>
            <person name="Saunders D."/>
            <person name="Seeger K."/>
            <person name="Shah T."/>
            <person name="Squares R."/>
            <person name="Squares S."/>
            <person name="Tivey A."/>
            <person name="Walker A.R."/>
            <person name="Woodward J."/>
            <person name="Dobbelaere D.A.E."/>
            <person name="Langsley G."/>
            <person name="Rajandream M.A."/>
            <person name="McKeever D."/>
            <person name="Shiels B."/>
            <person name="Tait A."/>
            <person name="Barrell B.G."/>
            <person name="Hall N."/>
        </authorList>
    </citation>
    <scope>NUCLEOTIDE SEQUENCE [LARGE SCALE GENOMIC DNA]</scope>
    <source>
        <strain evidence="2">Ankara</strain>
    </source>
</reference>
<dbReference type="RefSeq" id="XP_951906.1">
    <property type="nucleotide sequence ID" value="XM_946813.1"/>
</dbReference>
<dbReference type="EMBL" id="CR940348">
    <property type="protein sequence ID" value="CAI74174.1"/>
    <property type="molecule type" value="Genomic_DNA"/>
</dbReference>
<proteinExistence type="predicted"/>
<sequence>MYVKSEYVNEFVDHLYNFSSDDSVLLVSEGVSLYLLTDLDVYPKWNCKILRESHRRRKIHGPCDYPSIESQMQSKRWNVKMVCYNEFYNMNTSEEEKKRIIVILHVDNVFQELEDFKYMRELGASFSHFMLGLLYKDFNKLPNVVDLFIVKENYDYNSKDPYFVPFGVNFDPETEIDFQYFKTTCFDKILLDDPGSETIEYNTN</sequence>
<dbReference type="GeneID" id="3861667"/>
<dbReference type="eggNOG" id="ENOG502TN0J">
    <property type="taxonomic scope" value="Eukaryota"/>
</dbReference>